<protein>
    <submittedName>
        <fullName evidence="4">Uncharacterized protein</fullName>
    </submittedName>
</protein>
<evidence type="ECO:0000313" key="4">
    <source>
        <dbReference type="EMBL" id="KAJ8614251.1"/>
    </source>
</evidence>
<dbReference type="PANTHER" id="PTHR13375:SF3">
    <property type="entry name" value="THO COMPLEX SUBUNIT 5 HOMOLOG"/>
    <property type="match status" value="1"/>
</dbReference>
<dbReference type="Proteomes" id="UP001230188">
    <property type="component" value="Unassembled WGS sequence"/>
</dbReference>
<evidence type="ECO:0000256" key="3">
    <source>
        <dbReference type="ARBA" id="ARBA00023242"/>
    </source>
</evidence>
<dbReference type="InterPro" id="IPR019163">
    <property type="entry name" value="THO_Thoc5"/>
</dbReference>
<name>A0AAD7XUP5_9STRA</name>
<dbReference type="PANTHER" id="PTHR13375">
    <property type="entry name" value="FMS INTERACTING PROTEIN"/>
    <property type="match status" value="1"/>
</dbReference>
<gene>
    <name evidence="4" type="ORF">CTAYLR_001099</name>
</gene>
<evidence type="ECO:0000256" key="1">
    <source>
        <dbReference type="ARBA" id="ARBA00004123"/>
    </source>
</evidence>
<keyword evidence="3" id="KW-0539">Nucleus</keyword>
<organism evidence="4 5">
    <name type="scientific">Chrysophaeum taylorii</name>
    <dbReference type="NCBI Taxonomy" id="2483200"/>
    <lineage>
        <taxon>Eukaryota</taxon>
        <taxon>Sar</taxon>
        <taxon>Stramenopiles</taxon>
        <taxon>Ochrophyta</taxon>
        <taxon>Pelagophyceae</taxon>
        <taxon>Pelagomonadales</taxon>
        <taxon>Pelagomonadaceae</taxon>
        <taxon>Chrysophaeum</taxon>
    </lineage>
</organism>
<dbReference type="EMBL" id="JAQMWT010000009">
    <property type="protein sequence ID" value="KAJ8614251.1"/>
    <property type="molecule type" value="Genomic_DNA"/>
</dbReference>
<reference evidence="4" key="1">
    <citation type="submission" date="2023-01" db="EMBL/GenBank/DDBJ databases">
        <title>Metagenome sequencing of chrysophaentin producing Chrysophaeum taylorii.</title>
        <authorList>
            <person name="Davison J."/>
            <person name="Bewley C."/>
        </authorList>
    </citation>
    <scope>NUCLEOTIDE SEQUENCE</scope>
    <source>
        <strain evidence="4">NIES-1699</strain>
    </source>
</reference>
<evidence type="ECO:0000313" key="5">
    <source>
        <dbReference type="Proteomes" id="UP001230188"/>
    </source>
</evidence>
<sequence length="454" mass="49712">MTDGAIALITLKAASRRAFLAAEEAREEVDKRRSVLEAQHTALRSLEYRKQRLEDEVRFCASAELPSLERVGNEGGPLVVVDRVEGQALRKAALEEELAARRSLVARVAAMDQRKRDLEDGIEASNARLSKLPRHLEALAAAAAPLETVFGSRVRERALTEEARTALSRPLYVLRARLVTRGFDVDVRGDKVALAAGDALVLFTDDRGLIRVTTTPKDEDMLLLELFPGDSGSDATSRGRAYDWVQALAGLAAGPTPSDITAHLAERFAARRSLFAQLATLDRRPPQLRDLEDLDVSSLQSWTRLDSPSDASLAFAATYHLHKATLRATFSIPPDYPWRAPRVKIDACSAFPLPSLRDLEMELNGRYDDLVDLTSSATTKYHLLSHMLAHLHRCFATALLPAPTPTLALRARRGRDPRPAKSVLSGLYSNVSVGFAGIMKTTCVTSTTNSTIAS</sequence>
<keyword evidence="5" id="KW-1185">Reference proteome</keyword>
<dbReference type="AlphaFoldDB" id="A0AAD7XUP5"/>
<comment type="caution">
    <text evidence="4">The sequence shown here is derived from an EMBL/GenBank/DDBJ whole genome shotgun (WGS) entry which is preliminary data.</text>
</comment>
<dbReference type="GO" id="GO:0003729">
    <property type="term" value="F:mRNA binding"/>
    <property type="evidence" value="ECO:0007669"/>
    <property type="project" value="TreeGrafter"/>
</dbReference>
<comment type="subcellular location">
    <subcellularLocation>
        <location evidence="1">Nucleus</location>
    </subcellularLocation>
</comment>
<evidence type="ECO:0000256" key="2">
    <source>
        <dbReference type="ARBA" id="ARBA00008044"/>
    </source>
</evidence>
<accession>A0AAD7XUP5</accession>
<dbReference type="GO" id="GO:0006406">
    <property type="term" value="P:mRNA export from nucleus"/>
    <property type="evidence" value="ECO:0007669"/>
    <property type="project" value="TreeGrafter"/>
</dbReference>
<dbReference type="GO" id="GO:0000445">
    <property type="term" value="C:THO complex part of transcription export complex"/>
    <property type="evidence" value="ECO:0007669"/>
    <property type="project" value="TreeGrafter"/>
</dbReference>
<comment type="similarity">
    <text evidence="2">Belongs to the THOC5 family.</text>
</comment>
<proteinExistence type="inferred from homology"/>
<dbReference type="Pfam" id="PF09766">
    <property type="entry name" value="FmiP_Thoc5"/>
    <property type="match status" value="1"/>
</dbReference>